<sequence length="81" mass="9491">MIIIELEGGQRRRRSGYVLDSFLSLGAKCHRDDYSLKRAAFEYVVKNRKSIMESTVFVDWVKGDDTSLLKMEILEAFRRNM</sequence>
<evidence type="ECO:0000313" key="2">
    <source>
        <dbReference type="Proteomes" id="UP000319731"/>
    </source>
</evidence>
<dbReference type="EMBL" id="QEAO01000062">
    <property type="protein sequence ID" value="TPX30607.1"/>
    <property type="molecule type" value="Genomic_DNA"/>
</dbReference>
<dbReference type="Proteomes" id="UP000319731">
    <property type="component" value="Unassembled WGS sequence"/>
</dbReference>
<dbReference type="AlphaFoldDB" id="A0A507BLN1"/>
<dbReference type="RefSeq" id="XP_031022233.1">
    <property type="nucleotide sequence ID" value="XM_031171770.1"/>
</dbReference>
<proteinExistence type="predicted"/>
<gene>
    <name evidence="1" type="ORF">SmJEL517_g05844</name>
</gene>
<keyword evidence="2" id="KW-1185">Reference proteome</keyword>
<organism evidence="1 2">
    <name type="scientific">Synchytrium microbalum</name>
    <dbReference type="NCBI Taxonomy" id="1806994"/>
    <lineage>
        <taxon>Eukaryota</taxon>
        <taxon>Fungi</taxon>
        <taxon>Fungi incertae sedis</taxon>
        <taxon>Chytridiomycota</taxon>
        <taxon>Chytridiomycota incertae sedis</taxon>
        <taxon>Chytridiomycetes</taxon>
        <taxon>Synchytriales</taxon>
        <taxon>Synchytriaceae</taxon>
        <taxon>Synchytrium</taxon>
    </lineage>
</organism>
<protein>
    <submittedName>
        <fullName evidence="1">Uncharacterized protein</fullName>
    </submittedName>
</protein>
<dbReference type="GeneID" id="42007067"/>
<comment type="caution">
    <text evidence="1">The sequence shown here is derived from an EMBL/GenBank/DDBJ whole genome shotgun (WGS) entry which is preliminary data.</text>
</comment>
<reference evidence="1 2" key="1">
    <citation type="journal article" date="2019" name="Sci. Rep.">
        <title>Comparative genomics of chytrid fungi reveal insights into the obligate biotrophic and pathogenic lifestyle of Synchytrium endobioticum.</title>
        <authorList>
            <person name="van de Vossenberg B.T.L.H."/>
            <person name="Warris S."/>
            <person name="Nguyen H.D.T."/>
            <person name="van Gent-Pelzer M.P.E."/>
            <person name="Joly D.L."/>
            <person name="van de Geest H.C."/>
            <person name="Bonants P.J.M."/>
            <person name="Smith D.S."/>
            <person name="Levesque C.A."/>
            <person name="van der Lee T.A.J."/>
        </authorList>
    </citation>
    <scope>NUCLEOTIDE SEQUENCE [LARGE SCALE GENOMIC DNA]</scope>
    <source>
        <strain evidence="1 2">JEL517</strain>
    </source>
</reference>
<name>A0A507BLN1_9FUNG</name>
<evidence type="ECO:0000313" key="1">
    <source>
        <dbReference type="EMBL" id="TPX30607.1"/>
    </source>
</evidence>
<accession>A0A507BLN1</accession>